<sequence length="219" mass="22747">MKTDEYAPGRLVDVYGDSTGPAVLVWHGTQTDARATMRPFATLLADHGFHVIVPDWDSHATDRGRGDLLGSLRHAAASGAFALIGWSLGGTAAAGVTLDADHYASPVSRVITLAGAFGATNPLTGESLPTGDLPTGARIPITLLHGTSDDVVPLTASEDFAAALDDWPLELITFDADHGSIAGAIYDAEADRYCAADDSATLGVAGEIVDRISAILRRP</sequence>
<dbReference type="EMBL" id="JAPWIE010000005">
    <property type="protein sequence ID" value="MCZ4552154.1"/>
    <property type="molecule type" value="Genomic_DNA"/>
</dbReference>
<gene>
    <name evidence="1" type="ORF">O4213_19330</name>
</gene>
<evidence type="ECO:0000313" key="2">
    <source>
        <dbReference type="Proteomes" id="UP001067235"/>
    </source>
</evidence>
<organism evidence="1 2">
    <name type="scientific">Gordonia rubripertincta</name>
    <name type="common">Rhodococcus corallinus</name>
    <dbReference type="NCBI Taxonomy" id="36822"/>
    <lineage>
        <taxon>Bacteria</taxon>
        <taxon>Bacillati</taxon>
        <taxon>Actinomycetota</taxon>
        <taxon>Actinomycetes</taxon>
        <taxon>Mycobacteriales</taxon>
        <taxon>Gordoniaceae</taxon>
        <taxon>Gordonia</taxon>
    </lineage>
</organism>
<comment type="caution">
    <text evidence="1">The sequence shown here is derived from an EMBL/GenBank/DDBJ whole genome shotgun (WGS) entry which is preliminary data.</text>
</comment>
<protein>
    <submittedName>
        <fullName evidence="1">Esterase</fullName>
    </submittedName>
</protein>
<reference evidence="1" key="1">
    <citation type="submission" date="2022-12" db="EMBL/GenBank/DDBJ databases">
        <authorList>
            <person name="Krivoruchko A.V."/>
            <person name="Elkin A."/>
        </authorList>
    </citation>
    <scope>NUCLEOTIDE SEQUENCE</scope>
    <source>
        <strain evidence="1">IEGM 1388</strain>
    </source>
</reference>
<dbReference type="Gene3D" id="3.40.50.1820">
    <property type="entry name" value="alpha/beta hydrolase"/>
    <property type="match status" value="1"/>
</dbReference>
<name>A0ABT4MYR9_GORRU</name>
<proteinExistence type="predicted"/>
<evidence type="ECO:0000313" key="1">
    <source>
        <dbReference type="EMBL" id="MCZ4552154.1"/>
    </source>
</evidence>
<accession>A0ABT4MYR9</accession>
<dbReference type="SUPFAM" id="SSF53474">
    <property type="entry name" value="alpha/beta-Hydrolases"/>
    <property type="match status" value="1"/>
</dbReference>
<dbReference type="InterPro" id="IPR029058">
    <property type="entry name" value="AB_hydrolase_fold"/>
</dbReference>
<keyword evidence="2" id="KW-1185">Reference proteome</keyword>
<dbReference type="RefSeq" id="WP_301572923.1">
    <property type="nucleotide sequence ID" value="NZ_JAPWIE010000005.1"/>
</dbReference>
<dbReference type="Proteomes" id="UP001067235">
    <property type="component" value="Unassembled WGS sequence"/>
</dbReference>